<proteinExistence type="predicted"/>
<dbReference type="AlphaFoldDB" id="A0AAW0E0M6"/>
<feature type="region of interest" description="Disordered" evidence="1">
    <location>
        <begin position="18"/>
        <end position="72"/>
    </location>
</feature>
<gene>
    <name evidence="2" type="ORF">VNI00_001407</name>
</gene>
<comment type="caution">
    <text evidence="2">The sequence shown here is derived from an EMBL/GenBank/DDBJ whole genome shotgun (WGS) entry which is preliminary data.</text>
</comment>
<protein>
    <submittedName>
        <fullName evidence="2">Uncharacterized protein</fullName>
    </submittedName>
</protein>
<feature type="compositionally biased region" description="Polar residues" evidence="1">
    <location>
        <begin position="224"/>
        <end position="235"/>
    </location>
</feature>
<evidence type="ECO:0000313" key="2">
    <source>
        <dbReference type="EMBL" id="KAK7058783.1"/>
    </source>
</evidence>
<dbReference type="EMBL" id="JAYKXP010000004">
    <property type="protein sequence ID" value="KAK7058783.1"/>
    <property type="molecule type" value="Genomic_DNA"/>
</dbReference>
<feature type="compositionally biased region" description="Pro residues" evidence="1">
    <location>
        <begin position="290"/>
        <end position="299"/>
    </location>
</feature>
<reference evidence="2 3" key="1">
    <citation type="submission" date="2024-01" db="EMBL/GenBank/DDBJ databases">
        <title>A draft genome for a cacao thread blight-causing isolate of Paramarasmius palmivorus.</title>
        <authorList>
            <person name="Baruah I.K."/>
            <person name="Bukari Y."/>
            <person name="Amoako-Attah I."/>
            <person name="Meinhardt L.W."/>
            <person name="Bailey B.A."/>
            <person name="Cohen S.P."/>
        </authorList>
    </citation>
    <scope>NUCLEOTIDE SEQUENCE [LARGE SCALE GENOMIC DNA]</scope>
    <source>
        <strain evidence="2 3">GH-12</strain>
    </source>
</reference>
<evidence type="ECO:0000313" key="3">
    <source>
        <dbReference type="Proteomes" id="UP001383192"/>
    </source>
</evidence>
<feature type="compositionally biased region" description="Basic and acidic residues" evidence="1">
    <location>
        <begin position="200"/>
        <end position="210"/>
    </location>
</feature>
<feature type="region of interest" description="Disordered" evidence="1">
    <location>
        <begin position="198"/>
        <end position="299"/>
    </location>
</feature>
<dbReference type="Proteomes" id="UP001383192">
    <property type="component" value="Unassembled WGS sequence"/>
</dbReference>
<sequence>MVLAVPLPEISVSLAPPDEPFAEPYSPFSTTNITFHDDDDSFRPKHLTPPPAHMKFHTLVPSPLRPQENPGKGMERERFEALLKSSRERNTGGLKKGSDLRKEIALKVHKNKQAERRALFLSKVLAPPSPSATLLPKTPPESPAIFHYSLPSPGLVSPLALFESLNDASSGPLTYAREPWVEQVDFRLPTQPKADIVVIEPRRSNKEAKSSRRFPSLDQITARLGQSHSRTPSPENENDGKRTLRLPSFLVQSRSSEAERPRLSLGVGRLQMPIQSPKPSKQEHAAILPPKSPRSPLPPQIQITTTVVPRSSSSSPTELSVSNVNALNMRERRAANMLSTLKRRVAPSEAGINGHDHEDPDERRWRRHSAPAEMVARPRAGFEHPVLKLPGGF</sequence>
<keyword evidence="3" id="KW-1185">Reference proteome</keyword>
<evidence type="ECO:0000256" key="1">
    <source>
        <dbReference type="SAM" id="MobiDB-lite"/>
    </source>
</evidence>
<accession>A0AAW0E0M6</accession>
<organism evidence="2 3">
    <name type="scientific">Paramarasmius palmivorus</name>
    <dbReference type="NCBI Taxonomy" id="297713"/>
    <lineage>
        <taxon>Eukaryota</taxon>
        <taxon>Fungi</taxon>
        <taxon>Dikarya</taxon>
        <taxon>Basidiomycota</taxon>
        <taxon>Agaricomycotina</taxon>
        <taxon>Agaricomycetes</taxon>
        <taxon>Agaricomycetidae</taxon>
        <taxon>Agaricales</taxon>
        <taxon>Marasmiineae</taxon>
        <taxon>Marasmiaceae</taxon>
        <taxon>Paramarasmius</taxon>
    </lineage>
</organism>
<name>A0AAW0E0M6_9AGAR</name>